<keyword evidence="3" id="KW-1185">Reference proteome</keyword>
<protein>
    <submittedName>
        <fullName evidence="2">Uncharacterized protein</fullName>
    </submittedName>
</protein>
<dbReference type="GO" id="GO:0006508">
    <property type="term" value="P:proteolysis"/>
    <property type="evidence" value="ECO:0007669"/>
    <property type="project" value="InterPro"/>
</dbReference>
<reference evidence="2" key="1">
    <citation type="submission" date="2023-07" db="EMBL/GenBank/DDBJ databases">
        <title>draft genome sequence of fig (Ficus carica).</title>
        <authorList>
            <person name="Takahashi T."/>
            <person name="Nishimura K."/>
        </authorList>
    </citation>
    <scope>NUCLEOTIDE SEQUENCE</scope>
</reference>
<dbReference type="InterPro" id="IPR001969">
    <property type="entry name" value="Aspartic_peptidase_AS"/>
</dbReference>
<dbReference type="EMBL" id="BTGU01000090">
    <property type="protein sequence ID" value="GMN59739.1"/>
    <property type="molecule type" value="Genomic_DNA"/>
</dbReference>
<evidence type="ECO:0000256" key="1">
    <source>
        <dbReference type="SAM" id="MobiDB-lite"/>
    </source>
</evidence>
<gene>
    <name evidence="2" type="ORF">TIFTF001_028831</name>
</gene>
<dbReference type="GO" id="GO:0004190">
    <property type="term" value="F:aspartic-type endopeptidase activity"/>
    <property type="evidence" value="ECO:0007669"/>
    <property type="project" value="InterPro"/>
</dbReference>
<organism evidence="2 3">
    <name type="scientific">Ficus carica</name>
    <name type="common">Common fig</name>
    <dbReference type="NCBI Taxonomy" id="3494"/>
    <lineage>
        <taxon>Eukaryota</taxon>
        <taxon>Viridiplantae</taxon>
        <taxon>Streptophyta</taxon>
        <taxon>Embryophyta</taxon>
        <taxon>Tracheophyta</taxon>
        <taxon>Spermatophyta</taxon>
        <taxon>Magnoliopsida</taxon>
        <taxon>eudicotyledons</taxon>
        <taxon>Gunneridae</taxon>
        <taxon>Pentapetalae</taxon>
        <taxon>rosids</taxon>
        <taxon>fabids</taxon>
        <taxon>Rosales</taxon>
        <taxon>Moraceae</taxon>
        <taxon>Ficeae</taxon>
        <taxon>Ficus</taxon>
    </lineage>
</organism>
<proteinExistence type="predicted"/>
<sequence>MVIGLAKLYEGHDNSHKRPSVPGFRQAPTTQGRKTPPTTTVERMTPDELTERRKKGLCFHCNNKYSPGHDCPKLFRIEACSDDNGDVKMEIEEDTNELAPEISLHAMAGMNAPKTMQLWGGLMGQPVMILVDSGSTHNFISSLVAQPVNLLPSNDGGL</sequence>
<dbReference type="PROSITE" id="PS00141">
    <property type="entry name" value="ASP_PROTEASE"/>
    <property type="match status" value="1"/>
</dbReference>
<dbReference type="AlphaFoldDB" id="A0AA88DQP1"/>
<feature type="region of interest" description="Disordered" evidence="1">
    <location>
        <begin position="9"/>
        <end position="42"/>
    </location>
</feature>
<dbReference type="Proteomes" id="UP001187192">
    <property type="component" value="Unassembled WGS sequence"/>
</dbReference>
<name>A0AA88DQP1_FICCA</name>
<feature type="compositionally biased region" description="Low complexity" evidence="1">
    <location>
        <begin position="28"/>
        <end position="40"/>
    </location>
</feature>
<evidence type="ECO:0000313" key="3">
    <source>
        <dbReference type="Proteomes" id="UP001187192"/>
    </source>
</evidence>
<comment type="caution">
    <text evidence="2">The sequence shown here is derived from an EMBL/GenBank/DDBJ whole genome shotgun (WGS) entry which is preliminary data.</text>
</comment>
<accession>A0AA88DQP1</accession>
<evidence type="ECO:0000313" key="2">
    <source>
        <dbReference type="EMBL" id="GMN59739.1"/>
    </source>
</evidence>